<keyword evidence="4 7" id="KW-0240">DNA-directed RNA polymerase</keyword>
<dbReference type="FunFam" id="1.10.10.10:FF:000218">
    <property type="entry name" value="DNA-directed RNA polymerase III subunit RPC3"/>
    <property type="match status" value="1"/>
</dbReference>
<dbReference type="InterPro" id="IPR055207">
    <property type="entry name" value="POLR3C_WHD"/>
</dbReference>
<comment type="similarity">
    <text evidence="2 7">Belongs to the eukaryotic RPC3/POLR3C RNA polymerase subunit family.</text>
</comment>
<evidence type="ECO:0000256" key="8">
    <source>
        <dbReference type="SAM" id="MobiDB-lite"/>
    </source>
</evidence>
<reference evidence="13" key="1">
    <citation type="journal article" date="2017" name="Nat. Commun.">
        <title>The asparagus genome sheds light on the origin and evolution of a young Y chromosome.</title>
        <authorList>
            <person name="Harkess A."/>
            <person name="Zhou J."/>
            <person name="Xu C."/>
            <person name="Bowers J.E."/>
            <person name="Van der Hulst R."/>
            <person name="Ayyampalayam S."/>
            <person name="Mercati F."/>
            <person name="Riccardi P."/>
            <person name="McKain M.R."/>
            <person name="Kakrana A."/>
            <person name="Tang H."/>
            <person name="Ray J."/>
            <person name="Groenendijk J."/>
            <person name="Arikit S."/>
            <person name="Mathioni S.M."/>
            <person name="Nakano M."/>
            <person name="Shan H."/>
            <person name="Telgmann-Rauber A."/>
            <person name="Kanno A."/>
            <person name="Yue Z."/>
            <person name="Chen H."/>
            <person name="Li W."/>
            <person name="Chen Y."/>
            <person name="Xu X."/>
            <person name="Zhang Y."/>
            <person name="Luo S."/>
            <person name="Chen H."/>
            <person name="Gao J."/>
            <person name="Mao Z."/>
            <person name="Pires J.C."/>
            <person name="Luo M."/>
            <person name="Kudrna D."/>
            <person name="Wing R.A."/>
            <person name="Meyers B.C."/>
            <person name="Yi K."/>
            <person name="Kong H."/>
            <person name="Lavrijsen P."/>
            <person name="Sunseri F."/>
            <person name="Falavigna A."/>
            <person name="Ye Y."/>
            <person name="Leebens-Mack J.H."/>
            <person name="Chen G."/>
        </authorList>
    </citation>
    <scope>NUCLEOTIDE SEQUENCE [LARGE SCALE GENOMIC DNA]</scope>
    <source>
        <strain evidence="13">cv. DH0086</strain>
    </source>
</reference>
<feature type="domain" description="DNA-directed RNA polymerase III subunit RPC3 winged-helix" evidence="11">
    <location>
        <begin position="391"/>
        <end position="466"/>
    </location>
</feature>
<evidence type="ECO:0000256" key="2">
    <source>
        <dbReference type="ARBA" id="ARBA00007206"/>
    </source>
</evidence>
<sequence>MPASPTPREFEAIMVARHGIQLAVFLIKSHFGELVSKVCECLLNRGSLSFQELVRFAELDPDDKSRNSLLVKKSLLVLIQHNCVQAFSVPKLGGPGGLPKLQTKYMILFDNVLHRLRFAKFLAIVRNDLGPKCEALLEGLLQHGRLTFDQLVLRATSKQPEATQDCVRTNFNELVQSHYIERCPRADPFIAPTPETKPGRRGSKSSVEIPTIEEQAILAASLSDIERFSGISPATNAGVEEKDEKLSEHSPSVSVGNKRKREIEVDSDVQATISETEILWRANFEKFVHCLKKKACVENIRSRLGVDAAVILEAMIESNCDQKATENSSVTATMDAILEGVRRKPGGNAMALEQVRIILDQLGCHLCSEDTGALYTIDLKGVIEICRNDEVESLVLRRYGKEAFRILRLLVKDGGKKETDMIADTTFIEKKENQVLLYKLWKDEYLDVERVVTAVGKQLTYFLWEVNKKKLLMHIVNDMYHAALNLSKRAGHMIEQDPEILLPKQGLPEKLQKEKTAEKRRWMILQSSLAKLDDALMLFHDF</sequence>
<name>A0A5P1EWR7_ASPOF</name>
<comment type="function">
    <text evidence="7">DNA-dependent RNA polymerase catalyzes the transcription of DNA into RNA using the four ribonucleoside triphosphates as substrates. Specific core component of RNA polymerase III which synthesizes small RNAs, such as 5S rRNA and tRNAs.</text>
</comment>
<dbReference type="Pfam" id="PF22536">
    <property type="entry name" value="WHD_POLR3C"/>
    <property type="match status" value="1"/>
</dbReference>
<evidence type="ECO:0000256" key="4">
    <source>
        <dbReference type="ARBA" id="ARBA00022478"/>
    </source>
</evidence>
<evidence type="ECO:0000259" key="11">
    <source>
        <dbReference type="Pfam" id="PF22536"/>
    </source>
</evidence>
<evidence type="ECO:0000256" key="3">
    <source>
        <dbReference type="ARBA" id="ARBA00016689"/>
    </source>
</evidence>
<feature type="region of interest" description="Disordered" evidence="8">
    <location>
        <begin position="186"/>
        <end position="207"/>
    </location>
</feature>
<accession>A0A5P1EWR7</accession>
<dbReference type="OMA" id="GQYVVHM"/>
<evidence type="ECO:0000256" key="1">
    <source>
        <dbReference type="ARBA" id="ARBA00004123"/>
    </source>
</evidence>
<dbReference type="GO" id="GO:0003697">
    <property type="term" value="F:single-stranded DNA binding"/>
    <property type="evidence" value="ECO:0007669"/>
    <property type="project" value="UniProtKB-UniRule"/>
</dbReference>
<dbReference type="InterPro" id="IPR036388">
    <property type="entry name" value="WH-like_DNA-bd_sf"/>
</dbReference>
<dbReference type="FunFam" id="1.10.10.10:FF:000515">
    <property type="entry name" value="DNA-directed RNA polymerase III subunit rpc3"/>
    <property type="match status" value="1"/>
</dbReference>
<dbReference type="Gramene" id="ONK69129">
    <property type="protein sequence ID" value="ONK69129"/>
    <property type="gene ID" value="A4U43_C05F19650"/>
</dbReference>
<keyword evidence="6 7" id="KW-0539">Nucleus</keyword>
<evidence type="ECO:0000256" key="7">
    <source>
        <dbReference type="RuleBase" id="RU367076"/>
    </source>
</evidence>
<dbReference type="InterPro" id="IPR008806">
    <property type="entry name" value="RNA_pol_III_Rpc82_C"/>
</dbReference>
<evidence type="ECO:0000256" key="6">
    <source>
        <dbReference type="ARBA" id="ARBA00023242"/>
    </source>
</evidence>
<dbReference type="Proteomes" id="UP000243459">
    <property type="component" value="Chromosome 5"/>
</dbReference>
<dbReference type="GO" id="GO:0006351">
    <property type="term" value="P:DNA-templated transcription"/>
    <property type="evidence" value="ECO:0007669"/>
    <property type="project" value="InterPro"/>
</dbReference>
<dbReference type="AlphaFoldDB" id="A0A5P1EWR7"/>
<dbReference type="Pfam" id="PF05645">
    <property type="entry name" value="RNA_pol_Rpc82"/>
    <property type="match status" value="1"/>
</dbReference>
<evidence type="ECO:0000259" key="9">
    <source>
        <dbReference type="Pfam" id="PF05645"/>
    </source>
</evidence>
<feature type="domain" description="RNA polymerase III Rpc82 C -terminal" evidence="9">
    <location>
        <begin position="170"/>
        <end position="341"/>
    </location>
</feature>
<comment type="subcellular location">
    <subcellularLocation>
        <location evidence="1 7">Nucleus</location>
    </subcellularLocation>
</comment>
<comment type="subunit">
    <text evidence="7">Component of the RNA polymerase III (Pol III) complex consisting of 17 subunits.</text>
</comment>
<dbReference type="InterPro" id="IPR013197">
    <property type="entry name" value="RNA_pol_III_RPC82-rel_HTH"/>
</dbReference>
<feature type="region of interest" description="Disordered" evidence="8">
    <location>
        <begin position="236"/>
        <end position="259"/>
    </location>
</feature>
<evidence type="ECO:0000313" key="12">
    <source>
        <dbReference type="EMBL" id="ONK69129.1"/>
    </source>
</evidence>
<evidence type="ECO:0000256" key="5">
    <source>
        <dbReference type="ARBA" id="ARBA00023163"/>
    </source>
</evidence>
<keyword evidence="5 7" id="KW-0804">Transcription</keyword>
<dbReference type="InterPro" id="IPR039748">
    <property type="entry name" value="RPC3"/>
</dbReference>
<dbReference type="GO" id="GO:0005666">
    <property type="term" value="C:RNA polymerase III complex"/>
    <property type="evidence" value="ECO:0007669"/>
    <property type="project" value="UniProtKB-UniRule"/>
</dbReference>
<feature type="domain" description="RNA polymerase III subunit RPC82-related helix-turn-helix" evidence="10">
    <location>
        <begin position="21"/>
        <end position="88"/>
    </location>
</feature>
<feature type="compositionally biased region" description="Basic and acidic residues" evidence="8">
    <location>
        <begin position="239"/>
        <end position="248"/>
    </location>
</feature>
<dbReference type="EMBL" id="CM007385">
    <property type="protein sequence ID" value="ONK69129.1"/>
    <property type="molecule type" value="Genomic_DNA"/>
</dbReference>
<dbReference type="Pfam" id="PF08221">
    <property type="entry name" value="HTH_9"/>
    <property type="match status" value="1"/>
</dbReference>
<dbReference type="Gene3D" id="1.10.10.10">
    <property type="entry name" value="Winged helix-like DNA-binding domain superfamily/Winged helix DNA-binding domain"/>
    <property type="match status" value="3"/>
</dbReference>
<proteinExistence type="inferred from homology"/>
<keyword evidence="13" id="KW-1185">Reference proteome</keyword>
<evidence type="ECO:0000313" key="13">
    <source>
        <dbReference type="Proteomes" id="UP000243459"/>
    </source>
</evidence>
<gene>
    <name evidence="12" type="ORF">A4U43_C05F19650</name>
</gene>
<evidence type="ECO:0000259" key="10">
    <source>
        <dbReference type="Pfam" id="PF08221"/>
    </source>
</evidence>
<protein>
    <recommendedName>
        <fullName evidence="3 7">DNA-directed RNA polymerase III subunit RPC3</fullName>
        <shortName evidence="7">RNA polymerase III subunit C3</shortName>
    </recommendedName>
</protein>
<organism evidence="12 13">
    <name type="scientific">Asparagus officinalis</name>
    <name type="common">Garden asparagus</name>
    <dbReference type="NCBI Taxonomy" id="4686"/>
    <lineage>
        <taxon>Eukaryota</taxon>
        <taxon>Viridiplantae</taxon>
        <taxon>Streptophyta</taxon>
        <taxon>Embryophyta</taxon>
        <taxon>Tracheophyta</taxon>
        <taxon>Spermatophyta</taxon>
        <taxon>Magnoliopsida</taxon>
        <taxon>Liliopsida</taxon>
        <taxon>Asparagales</taxon>
        <taxon>Asparagaceae</taxon>
        <taxon>Asparagoideae</taxon>
        <taxon>Asparagus</taxon>
    </lineage>
</organism>
<dbReference type="PANTHER" id="PTHR12949">
    <property type="entry name" value="RNA POLYMERASE III DNA DIRECTED -RELATED"/>
    <property type="match status" value="1"/>
</dbReference>
<dbReference type="PANTHER" id="PTHR12949:SF0">
    <property type="entry name" value="DNA-DIRECTED RNA POLYMERASE III SUBUNIT RPC3"/>
    <property type="match status" value="1"/>
</dbReference>